<organism evidence="2 3">
    <name type="scientific">Colwellia asteriadis</name>
    <dbReference type="NCBI Taxonomy" id="517723"/>
    <lineage>
        <taxon>Bacteria</taxon>
        <taxon>Pseudomonadati</taxon>
        <taxon>Pseudomonadota</taxon>
        <taxon>Gammaproteobacteria</taxon>
        <taxon>Alteromonadales</taxon>
        <taxon>Colwelliaceae</taxon>
        <taxon>Colwellia</taxon>
    </lineage>
</organism>
<proteinExistence type="predicted"/>
<protein>
    <submittedName>
        <fullName evidence="2">Zn(2+)-responsive transcriptional regulator</fullName>
    </submittedName>
</protein>
<dbReference type="EMBL" id="BAAAFA010000002">
    <property type="protein sequence ID" value="GAA0813739.1"/>
    <property type="molecule type" value="Genomic_DNA"/>
</dbReference>
<evidence type="ECO:0000313" key="2">
    <source>
        <dbReference type="EMBL" id="GAA0813739.1"/>
    </source>
</evidence>
<dbReference type="NCBIfam" id="TIGR02043">
    <property type="entry name" value="ZntR"/>
    <property type="match status" value="1"/>
</dbReference>
<sequence>MYKIGDIAKQLGISADTLRYYEQHNLLQPAGRSVSGYRLYDEHNLQEMHFILQAKQVGFTLAEIAQLLSIRVDSSQYSCGDVKSYTSEKLQQVESKIAELTSIQKGLQRLVNSCCGGSEKAEHCSILSSLENDKNVVTR</sequence>
<dbReference type="NCBIfam" id="NF007069">
    <property type="entry name" value="PRK09514.1"/>
    <property type="match status" value="1"/>
</dbReference>
<dbReference type="PANTHER" id="PTHR30204">
    <property type="entry name" value="REDOX-CYCLING DRUG-SENSING TRANSCRIPTIONAL ACTIVATOR SOXR"/>
    <property type="match status" value="1"/>
</dbReference>
<dbReference type="PROSITE" id="PS00552">
    <property type="entry name" value="HTH_MERR_1"/>
    <property type="match status" value="1"/>
</dbReference>
<dbReference type="Pfam" id="PF13411">
    <property type="entry name" value="MerR_1"/>
    <property type="match status" value="1"/>
</dbReference>
<dbReference type="InterPro" id="IPR000551">
    <property type="entry name" value="MerR-type_HTH_dom"/>
</dbReference>
<keyword evidence="3" id="KW-1185">Reference proteome</keyword>
<evidence type="ECO:0000259" key="1">
    <source>
        <dbReference type="PROSITE" id="PS50937"/>
    </source>
</evidence>
<dbReference type="InterPro" id="IPR047057">
    <property type="entry name" value="MerR_fam"/>
</dbReference>
<dbReference type="RefSeq" id="WP_215979951.1">
    <property type="nucleotide sequence ID" value="NZ_BAAAFA010000002.1"/>
</dbReference>
<gene>
    <name evidence="2" type="primary">zntR_1</name>
    <name evidence="2" type="ORF">GCM10009111_09610</name>
</gene>
<dbReference type="SMART" id="SM00422">
    <property type="entry name" value="HTH_MERR"/>
    <property type="match status" value="1"/>
</dbReference>
<dbReference type="InterPro" id="IPR011788">
    <property type="entry name" value="ZntR"/>
</dbReference>
<dbReference type="Proteomes" id="UP001500021">
    <property type="component" value="Unassembled WGS sequence"/>
</dbReference>
<feature type="domain" description="HTH merR-type" evidence="1">
    <location>
        <begin position="1"/>
        <end position="70"/>
    </location>
</feature>
<dbReference type="PANTHER" id="PTHR30204:SF92">
    <property type="entry name" value="HTH-TYPE TRANSCRIPTIONAL REGULATOR ZNTR"/>
    <property type="match status" value="1"/>
</dbReference>
<reference evidence="2 3" key="1">
    <citation type="journal article" date="2019" name="Int. J. Syst. Evol. Microbiol.">
        <title>The Global Catalogue of Microorganisms (GCM) 10K type strain sequencing project: providing services to taxonomists for standard genome sequencing and annotation.</title>
        <authorList>
            <consortium name="The Broad Institute Genomics Platform"/>
            <consortium name="The Broad Institute Genome Sequencing Center for Infectious Disease"/>
            <person name="Wu L."/>
            <person name="Ma J."/>
        </authorList>
    </citation>
    <scope>NUCLEOTIDE SEQUENCE [LARGE SCALE GENOMIC DNA]</scope>
    <source>
        <strain evidence="2 3">JCM 15608</strain>
    </source>
</reference>
<name>A0ABN1L4K0_9GAMM</name>
<dbReference type="PROSITE" id="PS50937">
    <property type="entry name" value="HTH_MERR_2"/>
    <property type="match status" value="1"/>
</dbReference>
<comment type="caution">
    <text evidence="2">The sequence shown here is derived from an EMBL/GenBank/DDBJ whole genome shotgun (WGS) entry which is preliminary data.</text>
</comment>
<evidence type="ECO:0000313" key="3">
    <source>
        <dbReference type="Proteomes" id="UP001500021"/>
    </source>
</evidence>
<accession>A0ABN1L4K0</accession>
<dbReference type="CDD" id="cd04770">
    <property type="entry name" value="HTH_HMRTR"/>
    <property type="match status" value="1"/>
</dbReference>